<evidence type="ECO:0000313" key="3">
    <source>
        <dbReference type="Proteomes" id="UP000500857"/>
    </source>
</evidence>
<organism evidence="2 3">
    <name type="scientific">Oxynema aestuarii AP17</name>
    <dbReference type="NCBI Taxonomy" id="2064643"/>
    <lineage>
        <taxon>Bacteria</taxon>
        <taxon>Bacillati</taxon>
        <taxon>Cyanobacteriota</taxon>
        <taxon>Cyanophyceae</taxon>
        <taxon>Oscillatoriophycideae</taxon>
        <taxon>Oscillatoriales</taxon>
        <taxon>Oscillatoriaceae</taxon>
        <taxon>Oxynema</taxon>
        <taxon>Oxynema aestuarii</taxon>
    </lineage>
</organism>
<name>A0A6H1TRR1_9CYAN</name>
<dbReference type="Proteomes" id="UP000500857">
    <property type="component" value="Chromosome"/>
</dbReference>
<reference evidence="2 3" key="1">
    <citation type="submission" date="2020-04" db="EMBL/GenBank/DDBJ databases">
        <authorList>
            <person name="Basu S."/>
            <person name="Maruthanayagam V."/>
            <person name="Chakraborty S."/>
            <person name="Pramanik A."/>
            <person name="Mukherjee J."/>
            <person name="Brink B."/>
        </authorList>
    </citation>
    <scope>NUCLEOTIDE SEQUENCE [LARGE SCALE GENOMIC DNA]</scope>
    <source>
        <strain evidence="2 3">AP17</strain>
    </source>
</reference>
<dbReference type="KEGG" id="oxy:HCG48_00360"/>
<dbReference type="RefSeq" id="WP_168567388.1">
    <property type="nucleotide sequence ID" value="NZ_CP051167.1"/>
</dbReference>
<feature type="compositionally biased region" description="Polar residues" evidence="1">
    <location>
        <begin position="37"/>
        <end position="50"/>
    </location>
</feature>
<feature type="region of interest" description="Disordered" evidence="1">
    <location>
        <begin position="28"/>
        <end position="63"/>
    </location>
</feature>
<accession>A0A6H1TRR1</accession>
<protein>
    <submittedName>
        <fullName evidence="2">Uncharacterized protein</fullName>
    </submittedName>
</protein>
<evidence type="ECO:0000256" key="1">
    <source>
        <dbReference type="SAM" id="MobiDB-lite"/>
    </source>
</evidence>
<proteinExistence type="predicted"/>
<dbReference type="EMBL" id="CP051167">
    <property type="protein sequence ID" value="QIZ69231.1"/>
    <property type="molecule type" value="Genomic_DNA"/>
</dbReference>
<evidence type="ECO:0000313" key="2">
    <source>
        <dbReference type="EMBL" id="QIZ69231.1"/>
    </source>
</evidence>
<keyword evidence="3" id="KW-1185">Reference proteome</keyword>
<sequence>MARSVNVAYATYAEGRSQALTCDRSQLLSRRSRFPNPKTTKFSTTSFLNNPSPRRQRRRPPVEVRSALVHLRHLRRKTRHYL</sequence>
<gene>
    <name evidence="2" type="ORF">HCG48_00360</name>
</gene>
<dbReference type="AlphaFoldDB" id="A0A6H1TRR1"/>